<name>A0ABS8G5S7_9ALTE</name>
<feature type="transmembrane region" description="Helical" evidence="1">
    <location>
        <begin position="12"/>
        <end position="33"/>
    </location>
</feature>
<proteinExistence type="predicted"/>
<evidence type="ECO:0008006" key="4">
    <source>
        <dbReference type="Google" id="ProtNLM"/>
    </source>
</evidence>
<keyword evidence="1" id="KW-0472">Membrane</keyword>
<evidence type="ECO:0000313" key="2">
    <source>
        <dbReference type="EMBL" id="MCC2615210.1"/>
    </source>
</evidence>
<gene>
    <name evidence="2" type="ORF">LJ739_03000</name>
</gene>
<keyword evidence="3" id="KW-1185">Reference proteome</keyword>
<protein>
    <recommendedName>
        <fullName evidence="4">DUF4234 domain-containing protein</fullName>
    </recommendedName>
</protein>
<comment type="caution">
    <text evidence="2">The sequence shown here is derived from an EMBL/GenBank/DDBJ whole genome shotgun (WGS) entry which is preliminary data.</text>
</comment>
<sequence length="143" mass="16342">MKSRAPGYTPIYITALLCVLSMGCYLFYMLYRLSVLTNRHTEHRISIPFMLTVTTLFGLSLASLCWAVVVYPDLSALQAHLPLHVVSSFLDMLWILRVRKGLQSLWQNQRGDDGGLSPVLSSMFHVVYFQHKINQRPLALDEQ</sequence>
<dbReference type="EMBL" id="JAJEWP010000001">
    <property type="protein sequence ID" value="MCC2615210.1"/>
    <property type="molecule type" value="Genomic_DNA"/>
</dbReference>
<keyword evidence="1" id="KW-0812">Transmembrane</keyword>
<dbReference type="RefSeq" id="WP_229157118.1">
    <property type="nucleotide sequence ID" value="NZ_JAJEWP010000001.1"/>
</dbReference>
<dbReference type="Proteomes" id="UP001520878">
    <property type="component" value="Unassembled WGS sequence"/>
</dbReference>
<keyword evidence="1" id="KW-1133">Transmembrane helix</keyword>
<accession>A0ABS8G5S7</accession>
<feature type="transmembrane region" description="Helical" evidence="1">
    <location>
        <begin position="45"/>
        <end position="71"/>
    </location>
</feature>
<organism evidence="2 3">
    <name type="scientific">Fluctibacter halophilus</name>
    <dbReference type="NCBI Taxonomy" id="226011"/>
    <lineage>
        <taxon>Bacteria</taxon>
        <taxon>Pseudomonadati</taxon>
        <taxon>Pseudomonadota</taxon>
        <taxon>Gammaproteobacteria</taxon>
        <taxon>Alteromonadales</taxon>
        <taxon>Alteromonadaceae</taxon>
        <taxon>Fluctibacter</taxon>
    </lineage>
</organism>
<evidence type="ECO:0000313" key="3">
    <source>
        <dbReference type="Proteomes" id="UP001520878"/>
    </source>
</evidence>
<dbReference type="PROSITE" id="PS51257">
    <property type="entry name" value="PROKAR_LIPOPROTEIN"/>
    <property type="match status" value="1"/>
</dbReference>
<evidence type="ECO:0000256" key="1">
    <source>
        <dbReference type="SAM" id="Phobius"/>
    </source>
</evidence>
<reference evidence="2 3" key="1">
    <citation type="submission" date="2021-10" db="EMBL/GenBank/DDBJ databases">
        <title>Draft genome of Aestuariibacter halophilus JC2043.</title>
        <authorList>
            <person name="Emsley S.A."/>
            <person name="Pfannmuller K.M."/>
            <person name="Ushijima B."/>
            <person name="Saw J.H."/>
            <person name="Videau P."/>
        </authorList>
    </citation>
    <scope>NUCLEOTIDE SEQUENCE [LARGE SCALE GENOMIC DNA]</scope>
    <source>
        <strain evidence="2 3">JC2043</strain>
    </source>
</reference>